<dbReference type="STRING" id="391008.Smal_0374"/>
<dbReference type="InterPro" id="IPR045063">
    <property type="entry name" value="Dynamin_N"/>
</dbReference>
<dbReference type="Proteomes" id="UP000001867">
    <property type="component" value="Chromosome"/>
</dbReference>
<proteinExistence type="predicted"/>
<dbReference type="InterPro" id="IPR027417">
    <property type="entry name" value="P-loop_NTPase"/>
</dbReference>
<evidence type="ECO:0000313" key="4">
    <source>
        <dbReference type="EMBL" id="ACF50079.1"/>
    </source>
</evidence>
<reference evidence="4 5" key="1">
    <citation type="submission" date="2008-06" db="EMBL/GenBank/DDBJ databases">
        <title>Complete sequence of Stenotrophomonas maltophilia R551-3.</title>
        <authorList>
            <consortium name="US DOE Joint Genome Institute"/>
            <person name="Lucas S."/>
            <person name="Copeland A."/>
            <person name="Lapidus A."/>
            <person name="Glavina del Rio T."/>
            <person name="Dalin E."/>
            <person name="Tice H."/>
            <person name="Pitluck S."/>
            <person name="Chain P."/>
            <person name="Malfatti S."/>
            <person name="Shin M."/>
            <person name="Vergez L."/>
            <person name="Lang D."/>
            <person name="Schmutz J."/>
            <person name="Larimer F."/>
            <person name="Land M."/>
            <person name="Hauser L."/>
            <person name="Kyrpides N."/>
            <person name="Mikhailova N."/>
            <person name="Taghavi S."/>
            <person name="Monchy S."/>
            <person name="Newman L."/>
            <person name="Vangronsveld J."/>
            <person name="van der Lelie D."/>
            <person name="Richardson P."/>
        </authorList>
    </citation>
    <scope>NUCLEOTIDE SEQUENCE [LARGE SCALE GENOMIC DNA]</scope>
    <source>
        <strain evidence="4 5">R551-3</strain>
    </source>
</reference>
<evidence type="ECO:0000256" key="1">
    <source>
        <dbReference type="ARBA" id="ARBA00022730"/>
    </source>
</evidence>
<feature type="domain" description="Dynamin N-terminal" evidence="3">
    <location>
        <begin position="296"/>
        <end position="465"/>
    </location>
</feature>
<dbReference type="AlphaFoldDB" id="B4SHN6"/>
<dbReference type="OrthoDB" id="9816479at2"/>
<accession>B4SHN6</accession>
<dbReference type="EMBL" id="CP001111">
    <property type="protein sequence ID" value="ACF50079.1"/>
    <property type="molecule type" value="Genomic_DNA"/>
</dbReference>
<feature type="region of interest" description="Disordered" evidence="2">
    <location>
        <begin position="79"/>
        <end position="144"/>
    </location>
</feature>
<dbReference type="GO" id="GO:0019843">
    <property type="term" value="F:rRNA binding"/>
    <property type="evidence" value="ECO:0007669"/>
    <property type="project" value="UniProtKB-KW"/>
</dbReference>
<evidence type="ECO:0000313" key="5">
    <source>
        <dbReference type="Proteomes" id="UP000001867"/>
    </source>
</evidence>
<dbReference type="Pfam" id="PF00350">
    <property type="entry name" value="Dynamin_N"/>
    <property type="match status" value="1"/>
</dbReference>
<keyword evidence="1" id="KW-0699">rRNA-binding</keyword>
<feature type="compositionally biased region" description="Basic and acidic residues" evidence="2">
    <location>
        <begin position="79"/>
        <end position="102"/>
    </location>
</feature>
<dbReference type="InterPro" id="IPR005662">
    <property type="entry name" value="GTPase_Era-like"/>
</dbReference>
<feature type="compositionally biased region" description="Basic and acidic residues" evidence="2">
    <location>
        <begin position="114"/>
        <end position="126"/>
    </location>
</feature>
<dbReference type="RefSeq" id="WP_012509883.1">
    <property type="nucleotide sequence ID" value="NC_011071.1"/>
</dbReference>
<dbReference type="HOGENOM" id="CLU_021896_0_0_6"/>
<dbReference type="PANTHER" id="PTHR42698:SF1">
    <property type="entry name" value="GTPASE ERA, MITOCHONDRIAL"/>
    <property type="match status" value="1"/>
</dbReference>
<dbReference type="PANTHER" id="PTHR42698">
    <property type="entry name" value="GTPASE ERA"/>
    <property type="match status" value="1"/>
</dbReference>
<dbReference type="GO" id="GO:0043024">
    <property type="term" value="F:ribosomal small subunit binding"/>
    <property type="evidence" value="ECO:0007669"/>
    <property type="project" value="TreeGrafter"/>
</dbReference>
<dbReference type="eggNOG" id="COG0699">
    <property type="taxonomic scope" value="Bacteria"/>
</dbReference>
<dbReference type="GO" id="GO:0005525">
    <property type="term" value="F:GTP binding"/>
    <property type="evidence" value="ECO:0007669"/>
    <property type="project" value="InterPro"/>
</dbReference>
<keyword evidence="1" id="KW-0694">RNA-binding</keyword>
<gene>
    <name evidence="4" type="ordered locus">Smal_0374</name>
</gene>
<dbReference type="GO" id="GO:0000028">
    <property type="term" value="P:ribosomal small subunit assembly"/>
    <property type="evidence" value="ECO:0007669"/>
    <property type="project" value="TreeGrafter"/>
</dbReference>
<sequence length="621" mass="68738">MSGDNGRPLFEGTSAQHLTYLAGWKPWGRRLHVTAIQEQMDAASQRWISIVEDHRRLNITAEQRALALAEREAELKHASGALAERETELERASEALAERGTELKNVSEALAESETTRSRERDDAQTREQALAGELDAQRQASQELQKELQEAGRRELDLSQRYGAEKMARAQLTTSLVDAQDRLKVQSMQHAATQAALESEQEQSRQLGGDLDLLQAEHAATQIRFALVSRLLAVPPPRNEGIEAFQKLLDDDYMRFASAEASLADEAKALRLLQSIQQELHLMAANPDIFRRTVVGVVGGFSSGKSAFINSFLGKDFKLLSSVTPATVIPSYVYPAQQTKIQAYSFNGGCIDLDAGFYQEMSRAFVEKFSFDLKRIMPLVSVGTSMDTERTGNICLMDTPGYNPGTEGSFSQSDRAVAVSHSRKSDVLFWVIGIDANGTTPDSDIEFLKEIGFEGRPVYVVLNKADLRSADQIEEILGQIEDEIELNGITVEGISVYSSKYGKEYEFRGKSMQDFLRERPKGRLPMEHVEDRINEVFELYRSAITESIATAKACRSAARALALDLMQGDVQDAATMRSATQNVETINAAMNLDALSRLLVDADQINAAFLDAARRVLTPA</sequence>
<name>B4SHN6_STRM5</name>
<organism evidence="4 5">
    <name type="scientific">Stenotrophomonas maltophilia (strain R551-3)</name>
    <dbReference type="NCBI Taxonomy" id="391008"/>
    <lineage>
        <taxon>Bacteria</taxon>
        <taxon>Pseudomonadati</taxon>
        <taxon>Pseudomonadota</taxon>
        <taxon>Gammaproteobacteria</taxon>
        <taxon>Lysobacterales</taxon>
        <taxon>Lysobacteraceae</taxon>
        <taxon>Stenotrophomonas</taxon>
        <taxon>Stenotrophomonas maltophilia group</taxon>
    </lineage>
</organism>
<evidence type="ECO:0000256" key="2">
    <source>
        <dbReference type="SAM" id="MobiDB-lite"/>
    </source>
</evidence>
<dbReference type="KEGG" id="smt:Smal_0374"/>
<dbReference type="SUPFAM" id="SSF52540">
    <property type="entry name" value="P-loop containing nucleoside triphosphate hydrolases"/>
    <property type="match status" value="1"/>
</dbReference>
<protein>
    <recommendedName>
        <fullName evidence="3">Dynamin N-terminal domain-containing protein</fullName>
    </recommendedName>
</protein>
<dbReference type="Gene3D" id="3.40.50.300">
    <property type="entry name" value="P-loop containing nucleotide triphosphate hydrolases"/>
    <property type="match status" value="1"/>
</dbReference>
<evidence type="ECO:0000259" key="3">
    <source>
        <dbReference type="Pfam" id="PF00350"/>
    </source>
</evidence>